<reference evidence="2 3" key="1">
    <citation type="submission" date="2024-11" db="EMBL/GenBank/DDBJ databases">
        <title>A near-complete genome assembly of Cinchona calisaya.</title>
        <authorList>
            <person name="Lian D.C."/>
            <person name="Zhao X.W."/>
            <person name="Wei L."/>
        </authorList>
    </citation>
    <scope>NUCLEOTIDE SEQUENCE [LARGE SCALE GENOMIC DNA]</scope>
    <source>
        <tissue evidence="2">Nenye</tissue>
    </source>
</reference>
<evidence type="ECO:0000256" key="1">
    <source>
        <dbReference type="SAM" id="MobiDB-lite"/>
    </source>
</evidence>
<comment type="caution">
    <text evidence="2">The sequence shown here is derived from an EMBL/GenBank/DDBJ whole genome shotgun (WGS) entry which is preliminary data.</text>
</comment>
<evidence type="ECO:0000313" key="3">
    <source>
        <dbReference type="Proteomes" id="UP001630127"/>
    </source>
</evidence>
<dbReference type="Proteomes" id="UP001630127">
    <property type="component" value="Unassembled WGS sequence"/>
</dbReference>
<feature type="compositionally biased region" description="Basic and acidic residues" evidence="1">
    <location>
        <begin position="64"/>
        <end position="81"/>
    </location>
</feature>
<gene>
    <name evidence="2" type="ORF">ACH5RR_007559</name>
</gene>
<dbReference type="AlphaFoldDB" id="A0ABD3AS59"/>
<keyword evidence="3" id="KW-1185">Reference proteome</keyword>
<accession>A0ABD3AS59</accession>
<proteinExistence type="predicted"/>
<organism evidence="2 3">
    <name type="scientific">Cinchona calisaya</name>
    <dbReference type="NCBI Taxonomy" id="153742"/>
    <lineage>
        <taxon>Eukaryota</taxon>
        <taxon>Viridiplantae</taxon>
        <taxon>Streptophyta</taxon>
        <taxon>Embryophyta</taxon>
        <taxon>Tracheophyta</taxon>
        <taxon>Spermatophyta</taxon>
        <taxon>Magnoliopsida</taxon>
        <taxon>eudicotyledons</taxon>
        <taxon>Gunneridae</taxon>
        <taxon>Pentapetalae</taxon>
        <taxon>asterids</taxon>
        <taxon>lamiids</taxon>
        <taxon>Gentianales</taxon>
        <taxon>Rubiaceae</taxon>
        <taxon>Cinchonoideae</taxon>
        <taxon>Cinchoneae</taxon>
        <taxon>Cinchona</taxon>
    </lineage>
</organism>
<name>A0ABD3AS59_9GENT</name>
<protein>
    <submittedName>
        <fullName evidence="2">Uncharacterized protein</fullName>
    </submittedName>
</protein>
<feature type="compositionally biased region" description="Gly residues" evidence="1">
    <location>
        <begin position="94"/>
        <end position="106"/>
    </location>
</feature>
<sequence length="161" mass="17052">MVDLGPGDGMGNLGAKIACKGEIGVRKVVEMMDLEVPEGREGRDSGSGQVNLGAGLTDLAGRGKGREGGGRGGEMGDRFREVTGGGNWEKWGWGSKGGLEKVGGGKAGEQGRGVDVVVNLRLQREVEVSWRRIEILGSKTPTPTRLHRYQGDTLPQLKLLT</sequence>
<dbReference type="EMBL" id="JBJUIK010000003">
    <property type="protein sequence ID" value="KAL3534038.1"/>
    <property type="molecule type" value="Genomic_DNA"/>
</dbReference>
<evidence type="ECO:0000313" key="2">
    <source>
        <dbReference type="EMBL" id="KAL3534038.1"/>
    </source>
</evidence>
<feature type="region of interest" description="Disordered" evidence="1">
    <location>
        <begin position="38"/>
        <end position="106"/>
    </location>
</feature>